<protein>
    <submittedName>
        <fullName evidence="2 3">Uncharacterized protein</fullName>
    </submittedName>
</protein>
<dbReference type="EMBL" id="GL385396">
    <property type="protein sequence ID" value="EJT78427.1"/>
    <property type="molecule type" value="Genomic_DNA"/>
</dbReference>
<dbReference type="AlphaFoldDB" id="J3NQH1"/>
<reference evidence="4" key="1">
    <citation type="submission" date="2010-07" db="EMBL/GenBank/DDBJ databases">
        <title>The genome sequence of Gaeumannomyces graminis var. tritici strain R3-111a-1.</title>
        <authorList>
            <consortium name="The Broad Institute Genome Sequencing Platform"/>
            <person name="Ma L.-J."/>
            <person name="Dead R."/>
            <person name="Young S."/>
            <person name="Zeng Q."/>
            <person name="Koehrsen M."/>
            <person name="Alvarado L."/>
            <person name="Berlin A."/>
            <person name="Chapman S.B."/>
            <person name="Chen Z."/>
            <person name="Freedman E."/>
            <person name="Gellesch M."/>
            <person name="Goldberg J."/>
            <person name="Griggs A."/>
            <person name="Gujja S."/>
            <person name="Heilman E.R."/>
            <person name="Heiman D."/>
            <person name="Hepburn T."/>
            <person name="Howarth C."/>
            <person name="Jen D."/>
            <person name="Larson L."/>
            <person name="Mehta T."/>
            <person name="Neiman D."/>
            <person name="Pearson M."/>
            <person name="Roberts A."/>
            <person name="Saif S."/>
            <person name="Shea T."/>
            <person name="Shenoy N."/>
            <person name="Sisk P."/>
            <person name="Stolte C."/>
            <person name="Sykes S."/>
            <person name="Walk T."/>
            <person name="White J."/>
            <person name="Yandava C."/>
            <person name="Haas B."/>
            <person name="Nusbaum C."/>
            <person name="Birren B."/>
        </authorList>
    </citation>
    <scope>NUCLEOTIDE SEQUENCE [LARGE SCALE GENOMIC DNA]</scope>
    <source>
        <strain evidence="4">R3-111a-1</strain>
    </source>
</reference>
<feature type="compositionally biased region" description="Basic residues" evidence="1">
    <location>
        <begin position="51"/>
        <end position="61"/>
    </location>
</feature>
<proteinExistence type="predicted"/>
<reference evidence="3" key="4">
    <citation type="journal article" date="2015" name="G3 (Bethesda)">
        <title>Genome sequences of three phytopathogenic species of the Magnaporthaceae family of fungi.</title>
        <authorList>
            <person name="Okagaki L.H."/>
            <person name="Nunes C.C."/>
            <person name="Sailsbery J."/>
            <person name="Clay B."/>
            <person name="Brown D."/>
            <person name="John T."/>
            <person name="Oh Y."/>
            <person name="Young N."/>
            <person name="Fitzgerald M."/>
            <person name="Haas B.J."/>
            <person name="Zeng Q."/>
            <person name="Young S."/>
            <person name="Adiconis X."/>
            <person name="Fan L."/>
            <person name="Levin J.Z."/>
            <person name="Mitchell T.K."/>
            <person name="Okubara P.A."/>
            <person name="Farman M.L."/>
            <person name="Kohn L.M."/>
            <person name="Birren B."/>
            <person name="Ma L.-J."/>
            <person name="Dean R.A."/>
        </authorList>
    </citation>
    <scope>NUCLEOTIDE SEQUENCE</scope>
    <source>
        <strain evidence="3">R3-111a-1</strain>
    </source>
</reference>
<reference evidence="3" key="5">
    <citation type="submission" date="2018-04" db="UniProtKB">
        <authorList>
            <consortium name="EnsemblFungi"/>
        </authorList>
    </citation>
    <scope>IDENTIFICATION</scope>
    <source>
        <strain evidence="3">R3-111a-1</strain>
    </source>
</reference>
<reference evidence="2" key="3">
    <citation type="submission" date="2010-09" db="EMBL/GenBank/DDBJ databases">
        <title>Annotation of Gaeumannomyces graminis var. tritici R3-111a-1.</title>
        <authorList>
            <consortium name="The Broad Institute Genome Sequencing Platform"/>
            <person name="Ma L.-J."/>
            <person name="Dead R."/>
            <person name="Young S.K."/>
            <person name="Zeng Q."/>
            <person name="Gargeya S."/>
            <person name="Fitzgerald M."/>
            <person name="Haas B."/>
            <person name="Abouelleil A."/>
            <person name="Alvarado L."/>
            <person name="Arachchi H.M."/>
            <person name="Berlin A."/>
            <person name="Brown A."/>
            <person name="Chapman S.B."/>
            <person name="Chen Z."/>
            <person name="Dunbar C."/>
            <person name="Freedman E."/>
            <person name="Gearin G."/>
            <person name="Gellesch M."/>
            <person name="Goldberg J."/>
            <person name="Griggs A."/>
            <person name="Gujja S."/>
            <person name="Heiman D."/>
            <person name="Howarth C."/>
            <person name="Larson L."/>
            <person name="Lui A."/>
            <person name="MacDonald P.J.P."/>
            <person name="Mehta T."/>
            <person name="Montmayeur A."/>
            <person name="Murphy C."/>
            <person name="Neiman D."/>
            <person name="Pearson M."/>
            <person name="Priest M."/>
            <person name="Roberts A."/>
            <person name="Saif S."/>
            <person name="Shea T."/>
            <person name="Shenoy N."/>
            <person name="Sisk P."/>
            <person name="Stolte C."/>
            <person name="Sykes S."/>
            <person name="Yandava C."/>
            <person name="Wortman J."/>
            <person name="Nusbaum C."/>
            <person name="Birren B."/>
        </authorList>
    </citation>
    <scope>NUCLEOTIDE SEQUENCE</scope>
    <source>
        <strain evidence="2">R3-111a-1</strain>
    </source>
</reference>
<evidence type="ECO:0000313" key="4">
    <source>
        <dbReference type="Proteomes" id="UP000006039"/>
    </source>
</evidence>
<evidence type="ECO:0000313" key="2">
    <source>
        <dbReference type="EMBL" id="EJT78427.1"/>
    </source>
</evidence>
<reference evidence="2" key="2">
    <citation type="submission" date="2010-07" db="EMBL/GenBank/DDBJ databases">
        <authorList>
            <consortium name="The Broad Institute Genome Sequencing Platform"/>
            <consortium name="Broad Institute Genome Sequencing Center for Infectious Disease"/>
            <person name="Ma L.-J."/>
            <person name="Dead R."/>
            <person name="Young S."/>
            <person name="Zeng Q."/>
            <person name="Koehrsen M."/>
            <person name="Alvarado L."/>
            <person name="Berlin A."/>
            <person name="Chapman S.B."/>
            <person name="Chen Z."/>
            <person name="Freedman E."/>
            <person name="Gellesch M."/>
            <person name="Goldberg J."/>
            <person name="Griggs A."/>
            <person name="Gujja S."/>
            <person name="Heilman E.R."/>
            <person name="Heiman D."/>
            <person name="Hepburn T."/>
            <person name="Howarth C."/>
            <person name="Jen D."/>
            <person name="Larson L."/>
            <person name="Mehta T."/>
            <person name="Neiman D."/>
            <person name="Pearson M."/>
            <person name="Roberts A."/>
            <person name="Saif S."/>
            <person name="Shea T."/>
            <person name="Shenoy N."/>
            <person name="Sisk P."/>
            <person name="Stolte C."/>
            <person name="Sykes S."/>
            <person name="Walk T."/>
            <person name="White J."/>
            <person name="Yandava C."/>
            <person name="Haas B."/>
            <person name="Nusbaum C."/>
            <person name="Birren B."/>
        </authorList>
    </citation>
    <scope>NUCLEOTIDE SEQUENCE</scope>
    <source>
        <strain evidence="2">R3-111a-1</strain>
    </source>
</reference>
<organism evidence="2">
    <name type="scientific">Gaeumannomyces tritici (strain R3-111a-1)</name>
    <name type="common">Wheat and barley take-all root rot fungus</name>
    <name type="synonym">Gaeumannomyces graminis var. tritici</name>
    <dbReference type="NCBI Taxonomy" id="644352"/>
    <lineage>
        <taxon>Eukaryota</taxon>
        <taxon>Fungi</taxon>
        <taxon>Dikarya</taxon>
        <taxon>Ascomycota</taxon>
        <taxon>Pezizomycotina</taxon>
        <taxon>Sordariomycetes</taxon>
        <taxon>Sordariomycetidae</taxon>
        <taxon>Magnaporthales</taxon>
        <taxon>Magnaporthaceae</taxon>
        <taxon>Gaeumannomyces</taxon>
    </lineage>
</organism>
<keyword evidence="4" id="KW-1185">Reference proteome</keyword>
<dbReference type="RefSeq" id="XP_009219572.1">
    <property type="nucleotide sequence ID" value="XM_009221308.1"/>
</dbReference>
<feature type="compositionally biased region" description="Polar residues" evidence="1">
    <location>
        <begin position="63"/>
        <end position="87"/>
    </location>
</feature>
<feature type="region of interest" description="Disordered" evidence="1">
    <location>
        <begin position="51"/>
        <end position="87"/>
    </location>
</feature>
<dbReference type="Proteomes" id="UP000006039">
    <property type="component" value="Unassembled WGS sequence"/>
</dbReference>
<dbReference type="EnsemblFungi" id="EJT78427">
    <property type="protein sequence ID" value="EJT78427"/>
    <property type="gene ID" value="GGTG_03528"/>
</dbReference>
<dbReference type="GeneID" id="20343986"/>
<accession>J3NQH1</accession>
<gene>
    <name evidence="3" type="primary">20343986</name>
    <name evidence="2" type="ORF">GGTG_03528</name>
</gene>
<evidence type="ECO:0000256" key="1">
    <source>
        <dbReference type="SAM" id="MobiDB-lite"/>
    </source>
</evidence>
<evidence type="ECO:0000313" key="3">
    <source>
        <dbReference type="EnsemblFungi" id="EJT78427"/>
    </source>
</evidence>
<name>J3NQH1_GAET3</name>
<sequence length="122" mass="12982">MASSHDLMSECAAPLSVSGGRAEGKYHDGVVEDGEEDCGHGVTVRPRCQLKTKRRMQKKNKAAQFSNEASPNGHLTNGNDGCVEHQSNGISLNGTLAARTLRTVPYHSAPWGSGSATRTAIY</sequence>
<dbReference type="VEuPathDB" id="FungiDB:GGTG_03528"/>
<dbReference type="HOGENOM" id="CLU_2026880_0_0_1"/>